<dbReference type="AlphaFoldDB" id="A0A0D0GAK8"/>
<dbReference type="RefSeq" id="WP_042534382.1">
    <property type="nucleotide sequence ID" value="NZ_JXTG01000002.1"/>
</dbReference>
<evidence type="ECO:0000313" key="2">
    <source>
        <dbReference type="EMBL" id="KIP22320.1"/>
    </source>
</evidence>
<feature type="transmembrane region" description="Helical" evidence="1">
    <location>
        <begin position="68"/>
        <end position="88"/>
    </location>
</feature>
<proteinExistence type="predicted"/>
<dbReference type="Proteomes" id="UP000032047">
    <property type="component" value="Unassembled WGS sequence"/>
</dbReference>
<keyword evidence="1" id="KW-0472">Membrane</keyword>
<protein>
    <submittedName>
        <fullName evidence="2">Uncharacterized protein</fullName>
    </submittedName>
</protein>
<keyword evidence="1" id="KW-1133">Transmembrane helix</keyword>
<evidence type="ECO:0000313" key="3">
    <source>
        <dbReference type="Proteomes" id="UP000032047"/>
    </source>
</evidence>
<dbReference type="PATRIC" id="fig|265546.4.peg.889"/>
<name>A0A0D0GAK8_9BACL</name>
<organism evidence="2 3">
    <name type="scientific">Anoxybacillus ayderensis</name>
    <dbReference type="NCBI Taxonomy" id="265546"/>
    <lineage>
        <taxon>Bacteria</taxon>
        <taxon>Bacillati</taxon>
        <taxon>Bacillota</taxon>
        <taxon>Bacilli</taxon>
        <taxon>Bacillales</taxon>
        <taxon>Anoxybacillaceae</taxon>
        <taxon>Anoxybacillus</taxon>
    </lineage>
</organism>
<keyword evidence="3" id="KW-1185">Reference proteome</keyword>
<evidence type="ECO:0000256" key="1">
    <source>
        <dbReference type="SAM" id="Phobius"/>
    </source>
</evidence>
<comment type="caution">
    <text evidence="2">The sequence shown here is derived from an EMBL/GenBank/DDBJ whole genome shotgun (WGS) entry which is preliminary data.</text>
</comment>
<accession>A0A0D0GAK8</accession>
<sequence length="90" mass="10528">MSFSFFIFLIFALIFGRMIDYFIETYVDITIVQSAIKIFIVVFGFVFLHKIEKRYGFSKKKIKMKIWIPSLIGALCLAIFLYEIGILLGK</sequence>
<dbReference type="EMBL" id="JXTG01000002">
    <property type="protein sequence ID" value="KIP22320.1"/>
    <property type="molecule type" value="Genomic_DNA"/>
</dbReference>
<keyword evidence="1" id="KW-0812">Transmembrane</keyword>
<gene>
    <name evidence="2" type="ORF">JV16_00868</name>
</gene>
<feature type="transmembrane region" description="Helical" evidence="1">
    <location>
        <begin position="26"/>
        <end position="48"/>
    </location>
</feature>
<reference evidence="2 3" key="1">
    <citation type="submission" date="2015-01" db="EMBL/GenBank/DDBJ databases">
        <title>Genome sequence of Anoxybacillus ayderensis strain AB04.</title>
        <authorList>
            <person name="Belduz A.O."/>
            <person name="Canakci S."/>
            <person name="Chan K.-G."/>
            <person name="Kahar U.M."/>
            <person name="Yaakob A.S."/>
            <person name="Chan C.S."/>
            <person name="Goh K.M."/>
        </authorList>
    </citation>
    <scope>NUCLEOTIDE SEQUENCE [LARGE SCALE GENOMIC DNA]</scope>
    <source>
        <strain evidence="2 3">AB04</strain>
    </source>
</reference>